<reference evidence="12 13" key="1">
    <citation type="submission" date="2018-01" db="EMBL/GenBank/DDBJ databases">
        <title>Co-occurrence of chitin degradation, pigmentation and bioactivity in marine Pseudoalteromonas.</title>
        <authorList>
            <person name="Paulsen S."/>
            <person name="Gram L."/>
            <person name="Machado H."/>
        </authorList>
    </citation>
    <scope>NUCLEOTIDE SEQUENCE [LARGE SCALE GENOMIC DNA]</scope>
    <source>
        <strain evidence="12 13">S1946</strain>
    </source>
</reference>
<keyword evidence="7 9" id="KW-0234">DNA repair</keyword>
<feature type="domain" description="Methylguanine DNA methyltransferase ribonuclease-like" evidence="11">
    <location>
        <begin position="5"/>
        <end position="65"/>
    </location>
</feature>
<keyword evidence="5 9" id="KW-0808">Transferase</keyword>
<evidence type="ECO:0000313" key="12">
    <source>
        <dbReference type="EMBL" id="RZM84587.1"/>
    </source>
</evidence>
<evidence type="ECO:0000256" key="7">
    <source>
        <dbReference type="ARBA" id="ARBA00023204"/>
    </source>
</evidence>
<dbReference type="EC" id="2.1.1.63" evidence="9"/>
<dbReference type="InterPro" id="IPR036631">
    <property type="entry name" value="MGMT_N_sf"/>
</dbReference>
<dbReference type="CDD" id="cd06445">
    <property type="entry name" value="ATase"/>
    <property type="match status" value="1"/>
</dbReference>
<dbReference type="InterPro" id="IPR001497">
    <property type="entry name" value="MethylDNA_cys_MeTrfase_AS"/>
</dbReference>
<sequence>MKIQTVLASPVGDITIQASDKGLSYVGVAPKSQHPEGSNAHLQSACAQLTEYFDGQRTSFDLALDTQGTPFQQAVWQLLCQIPFGETNTYGWMANMLNNPKAVRAVGSANGRNPISIIVPCHRIIGANGKLTGYAGGLARKSWLLAHEGIKITH</sequence>
<dbReference type="InterPro" id="IPR008332">
    <property type="entry name" value="MethylG_MeTrfase_N"/>
</dbReference>
<dbReference type="RefSeq" id="WP_130244163.1">
    <property type="nucleotide sequence ID" value="NZ_PPUZ01000006.1"/>
</dbReference>
<dbReference type="PROSITE" id="PS00374">
    <property type="entry name" value="MGMT"/>
    <property type="match status" value="1"/>
</dbReference>
<comment type="catalytic activity">
    <reaction evidence="8 9">
        <text>a 6-O-methyl-2'-deoxyguanosine in DNA + L-cysteinyl-[protein] = S-methyl-L-cysteinyl-[protein] + a 2'-deoxyguanosine in DNA</text>
        <dbReference type="Rhea" id="RHEA:24000"/>
        <dbReference type="Rhea" id="RHEA-COMP:10131"/>
        <dbReference type="Rhea" id="RHEA-COMP:10132"/>
        <dbReference type="Rhea" id="RHEA-COMP:11367"/>
        <dbReference type="Rhea" id="RHEA-COMP:11368"/>
        <dbReference type="ChEBI" id="CHEBI:29950"/>
        <dbReference type="ChEBI" id="CHEBI:82612"/>
        <dbReference type="ChEBI" id="CHEBI:85445"/>
        <dbReference type="ChEBI" id="CHEBI:85448"/>
        <dbReference type="EC" id="2.1.1.63"/>
    </reaction>
</comment>
<dbReference type="FunFam" id="1.10.10.10:FF:000214">
    <property type="entry name" value="Methylated-DNA--protein-cysteine methyltransferase"/>
    <property type="match status" value="1"/>
</dbReference>
<dbReference type="EMBL" id="PPUZ01000006">
    <property type="protein sequence ID" value="RZM84587.1"/>
    <property type="molecule type" value="Genomic_DNA"/>
</dbReference>
<dbReference type="GO" id="GO:0005737">
    <property type="term" value="C:cytoplasm"/>
    <property type="evidence" value="ECO:0007669"/>
    <property type="project" value="UniProtKB-SubCell"/>
</dbReference>
<evidence type="ECO:0000259" key="10">
    <source>
        <dbReference type="Pfam" id="PF01035"/>
    </source>
</evidence>
<evidence type="ECO:0000313" key="13">
    <source>
        <dbReference type="Proteomes" id="UP000292345"/>
    </source>
</evidence>
<dbReference type="SUPFAM" id="SSF46767">
    <property type="entry name" value="Methylated DNA-protein cysteine methyltransferase, C-terminal domain"/>
    <property type="match status" value="1"/>
</dbReference>
<gene>
    <name evidence="12" type="ORF">C3B51_03295</name>
</gene>
<dbReference type="Proteomes" id="UP000292345">
    <property type="component" value="Unassembled WGS sequence"/>
</dbReference>
<protein>
    <recommendedName>
        <fullName evidence="9">Methylated-DNA--protein-cysteine methyltransferase</fullName>
        <ecNumber evidence="9">2.1.1.63</ecNumber>
    </recommendedName>
    <alternativeName>
        <fullName evidence="9">6-O-methylguanine-DNA methyltransferase</fullName>
        <shortName evidence="9">MGMT</shortName>
    </alternativeName>
    <alternativeName>
        <fullName evidence="9">O-6-methylguanine-DNA-alkyltransferase</fullName>
    </alternativeName>
</protein>
<dbReference type="Gene3D" id="1.10.10.10">
    <property type="entry name" value="Winged helix-like DNA-binding domain superfamily/Winged helix DNA-binding domain"/>
    <property type="match status" value="1"/>
</dbReference>
<comment type="caution">
    <text evidence="12">The sequence shown here is derived from an EMBL/GenBank/DDBJ whole genome shotgun (WGS) entry which is preliminary data.</text>
</comment>
<dbReference type="InterPro" id="IPR036388">
    <property type="entry name" value="WH-like_DNA-bd_sf"/>
</dbReference>
<evidence type="ECO:0000256" key="4">
    <source>
        <dbReference type="ARBA" id="ARBA00022603"/>
    </source>
</evidence>
<dbReference type="GO" id="GO:0006307">
    <property type="term" value="P:DNA alkylation repair"/>
    <property type="evidence" value="ECO:0007669"/>
    <property type="project" value="UniProtKB-UniRule"/>
</dbReference>
<evidence type="ECO:0000256" key="3">
    <source>
        <dbReference type="ARBA" id="ARBA00022490"/>
    </source>
</evidence>
<evidence type="ECO:0000256" key="2">
    <source>
        <dbReference type="ARBA" id="ARBA00008711"/>
    </source>
</evidence>
<name>A0A4V2E428_9GAMM</name>
<dbReference type="GO" id="GO:0032259">
    <property type="term" value="P:methylation"/>
    <property type="evidence" value="ECO:0007669"/>
    <property type="project" value="UniProtKB-KW"/>
</dbReference>
<dbReference type="Pfam" id="PF01035">
    <property type="entry name" value="DNA_binding_1"/>
    <property type="match status" value="1"/>
</dbReference>
<comment type="similarity">
    <text evidence="2 9">Belongs to the MGMT family.</text>
</comment>
<comment type="subcellular location">
    <subcellularLocation>
        <location evidence="9">Cytoplasm</location>
    </subcellularLocation>
</comment>
<evidence type="ECO:0000256" key="9">
    <source>
        <dbReference type="HAMAP-Rule" id="MF_00772"/>
    </source>
</evidence>
<feature type="active site" description="Nucleophile; methyl group acceptor" evidence="9">
    <location>
        <position position="121"/>
    </location>
</feature>
<dbReference type="InterPro" id="IPR014048">
    <property type="entry name" value="MethylDNA_cys_MeTrfase_DNA-bd"/>
</dbReference>
<keyword evidence="6 9" id="KW-0227">DNA damage</keyword>
<dbReference type="Pfam" id="PF02870">
    <property type="entry name" value="Methyltransf_1N"/>
    <property type="match status" value="1"/>
</dbReference>
<keyword evidence="3 9" id="KW-0963">Cytoplasm</keyword>
<evidence type="ECO:0000259" key="11">
    <source>
        <dbReference type="Pfam" id="PF02870"/>
    </source>
</evidence>
<evidence type="ECO:0000256" key="6">
    <source>
        <dbReference type="ARBA" id="ARBA00022763"/>
    </source>
</evidence>
<dbReference type="PANTHER" id="PTHR10815:SF5">
    <property type="entry name" value="METHYLATED-DNA--PROTEIN-CYSTEINE METHYLTRANSFERASE"/>
    <property type="match status" value="1"/>
</dbReference>
<comment type="miscellaneous">
    <text evidence="9">This enzyme catalyzes only one turnover and therefore is not strictly catalytic. According to one definition, an enzyme is a biocatalyst that acts repeatedly and over many reaction cycles.</text>
</comment>
<dbReference type="NCBIfam" id="TIGR00589">
    <property type="entry name" value="ogt"/>
    <property type="match status" value="1"/>
</dbReference>
<evidence type="ECO:0000256" key="8">
    <source>
        <dbReference type="ARBA" id="ARBA00049348"/>
    </source>
</evidence>
<proteinExistence type="inferred from homology"/>
<dbReference type="HAMAP" id="MF_00772">
    <property type="entry name" value="OGT"/>
    <property type="match status" value="1"/>
</dbReference>
<dbReference type="PANTHER" id="PTHR10815">
    <property type="entry name" value="METHYLATED-DNA--PROTEIN-CYSTEINE METHYLTRANSFERASE"/>
    <property type="match status" value="1"/>
</dbReference>
<evidence type="ECO:0000256" key="5">
    <source>
        <dbReference type="ARBA" id="ARBA00022679"/>
    </source>
</evidence>
<feature type="domain" description="Methylated-DNA-[protein]-cysteine S-methyltransferase DNA binding" evidence="10">
    <location>
        <begin position="70"/>
        <end position="150"/>
    </location>
</feature>
<dbReference type="InterPro" id="IPR023546">
    <property type="entry name" value="MGMT"/>
</dbReference>
<organism evidence="12 13">
    <name type="scientific">Pseudoalteromonas rubra</name>
    <dbReference type="NCBI Taxonomy" id="43658"/>
    <lineage>
        <taxon>Bacteria</taxon>
        <taxon>Pseudomonadati</taxon>
        <taxon>Pseudomonadota</taxon>
        <taxon>Gammaproteobacteria</taxon>
        <taxon>Alteromonadales</taxon>
        <taxon>Pseudoalteromonadaceae</taxon>
        <taxon>Pseudoalteromonas</taxon>
    </lineage>
</organism>
<evidence type="ECO:0000256" key="1">
    <source>
        <dbReference type="ARBA" id="ARBA00001286"/>
    </source>
</evidence>
<dbReference type="SUPFAM" id="SSF53155">
    <property type="entry name" value="Methylated DNA-protein cysteine methyltransferase domain"/>
    <property type="match status" value="1"/>
</dbReference>
<accession>A0A4V2E428</accession>
<comment type="catalytic activity">
    <reaction evidence="1 9">
        <text>a 4-O-methyl-thymidine in DNA + L-cysteinyl-[protein] = a thymidine in DNA + S-methyl-L-cysteinyl-[protein]</text>
        <dbReference type="Rhea" id="RHEA:53428"/>
        <dbReference type="Rhea" id="RHEA-COMP:10131"/>
        <dbReference type="Rhea" id="RHEA-COMP:10132"/>
        <dbReference type="Rhea" id="RHEA-COMP:13555"/>
        <dbReference type="Rhea" id="RHEA-COMP:13556"/>
        <dbReference type="ChEBI" id="CHEBI:29950"/>
        <dbReference type="ChEBI" id="CHEBI:82612"/>
        <dbReference type="ChEBI" id="CHEBI:137386"/>
        <dbReference type="ChEBI" id="CHEBI:137387"/>
        <dbReference type="EC" id="2.1.1.63"/>
    </reaction>
</comment>
<dbReference type="Gene3D" id="3.30.160.70">
    <property type="entry name" value="Methylated DNA-protein cysteine methyltransferase domain"/>
    <property type="match status" value="1"/>
</dbReference>
<dbReference type="GO" id="GO:0003908">
    <property type="term" value="F:methylated-DNA-[protein]-cysteine S-methyltransferase activity"/>
    <property type="evidence" value="ECO:0007669"/>
    <property type="project" value="UniProtKB-UniRule"/>
</dbReference>
<comment type="function">
    <text evidence="9">Involved in the cellular defense against the biological effects of O6-methylguanine (O6-MeG) and O4-methylthymine (O4-MeT) in DNA. Repairs the methylated nucleobase in DNA by stoichiometrically transferring the methyl group to a cysteine residue in the enzyme. This is a suicide reaction: the enzyme is irreversibly inactivated.</text>
</comment>
<dbReference type="InterPro" id="IPR036217">
    <property type="entry name" value="MethylDNA_cys_MeTrfase_DNAb"/>
</dbReference>
<keyword evidence="4 9" id="KW-0489">Methyltransferase</keyword>
<dbReference type="AlphaFoldDB" id="A0A4V2E428"/>